<dbReference type="InterPro" id="IPR005612">
    <property type="entry name" value="CCAAT-binding_factor"/>
</dbReference>
<protein>
    <submittedName>
        <fullName evidence="4">Putative nucleolar complex protein</fullName>
    </submittedName>
</protein>
<sequence length="500" mass="57318">MTVSEIKKNATLFVEDRKHCNKLVDIIAGLKSDADDIVVASIQACNKVFCHVLKTSTVLTEDYAQAAPETQKALQKYNAWLREKYAESQKQILQILADDSTHRRHDIAVQVLMKWIELETVGKRQGEHHVPVEKLANLIGALLSPKRDGRGCISKFNHFLELADVRTYALKTLAQASKDWDSEADEPEKEQYLKNLYHLLLGFNMTAPVTADDEPVPVLGGTSTNFLVNREQDVKRISSVWIAFLRQKLPVKLYKELLILLPDKVVPYLHNPLLVADFFIESYNRGGALSLMALNGLFMLIHRYHLDYPYFYEKLYKLMVPEVFYQKYRARFFFLTDLFLSSTHLPAYLVAAFAKRLARMSLVAPPYALLYVVPFIGNLLVRHRSLATMINDSGDVDASTDPYDAEEPDPAKARAAESSLWELKTLQSHWHPTIAKKAKFINDNLPKMEWDFSERLEEGYTEMVKRAKSAKHKEAPTNFHKVEGLLKQKEEFLSELWSLE</sequence>
<dbReference type="GO" id="GO:0042254">
    <property type="term" value="P:ribosome biogenesis"/>
    <property type="evidence" value="ECO:0007669"/>
    <property type="project" value="InterPro"/>
</dbReference>
<comment type="similarity">
    <text evidence="1">Belongs to the CBF/MAK21 family.</text>
</comment>
<evidence type="ECO:0000256" key="1">
    <source>
        <dbReference type="ARBA" id="ARBA00007797"/>
    </source>
</evidence>
<reference evidence="4" key="1">
    <citation type="submission" date="2016-02" db="EMBL/GenBank/DDBJ databases">
        <title>RNAseq analyses of the midgut from blood- or serum-fed Ixodes ricinus ticks.</title>
        <authorList>
            <person name="Perner J."/>
            <person name="Provaznik J."/>
            <person name="Schrenkova J."/>
            <person name="Urbanova V."/>
            <person name="Ribeiro J.M."/>
            <person name="Kopacek P."/>
        </authorList>
    </citation>
    <scope>NUCLEOTIDE SEQUENCE</scope>
    <source>
        <tissue evidence="4">Gut</tissue>
    </source>
</reference>
<feature type="transmembrane region" description="Helical" evidence="2">
    <location>
        <begin position="360"/>
        <end position="381"/>
    </location>
</feature>
<keyword evidence="2" id="KW-1133">Transmembrane helix</keyword>
<dbReference type="InterPro" id="IPR027193">
    <property type="entry name" value="Noc4"/>
</dbReference>
<organism evidence="4">
    <name type="scientific">Ixodes ricinus</name>
    <name type="common">Common tick</name>
    <name type="synonym">Acarus ricinus</name>
    <dbReference type="NCBI Taxonomy" id="34613"/>
    <lineage>
        <taxon>Eukaryota</taxon>
        <taxon>Metazoa</taxon>
        <taxon>Ecdysozoa</taxon>
        <taxon>Arthropoda</taxon>
        <taxon>Chelicerata</taxon>
        <taxon>Arachnida</taxon>
        <taxon>Acari</taxon>
        <taxon>Parasitiformes</taxon>
        <taxon>Ixodida</taxon>
        <taxon>Ixodoidea</taxon>
        <taxon>Ixodidae</taxon>
        <taxon>Ixodinae</taxon>
        <taxon>Ixodes</taxon>
    </lineage>
</organism>
<dbReference type="GO" id="GO:0032040">
    <property type="term" value="C:small-subunit processome"/>
    <property type="evidence" value="ECO:0007669"/>
    <property type="project" value="TreeGrafter"/>
</dbReference>
<keyword evidence="2" id="KW-0472">Membrane</keyword>
<dbReference type="GO" id="GO:0030692">
    <property type="term" value="C:Noc4p-Nop14p complex"/>
    <property type="evidence" value="ECO:0007669"/>
    <property type="project" value="TreeGrafter"/>
</dbReference>
<feature type="domain" description="CCAAT-binding factor" evidence="3">
    <location>
        <begin position="290"/>
        <end position="437"/>
    </location>
</feature>
<accession>A0A131XSG2</accession>
<dbReference type="PANTHER" id="PTHR12455">
    <property type="entry name" value="NUCLEOLAR COMPLEX PROTEIN 4"/>
    <property type="match status" value="1"/>
</dbReference>
<proteinExistence type="evidence at transcript level"/>
<evidence type="ECO:0000313" key="4">
    <source>
        <dbReference type="EMBL" id="JAP70224.1"/>
    </source>
</evidence>
<evidence type="ECO:0000256" key="2">
    <source>
        <dbReference type="SAM" id="Phobius"/>
    </source>
</evidence>
<evidence type="ECO:0000259" key="3">
    <source>
        <dbReference type="Pfam" id="PF03914"/>
    </source>
</evidence>
<dbReference type="EMBL" id="GEFM01005572">
    <property type="protein sequence ID" value="JAP70224.1"/>
    <property type="molecule type" value="mRNA"/>
</dbReference>
<dbReference type="AlphaFoldDB" id="A0A131XSG2"/>
<feature type="transmembrane region" description="Helical" evidence="2">
    <location>
        <begin position="332"/>
        <end position="354"/>
    </location>
</feature>
<dbReference type="PANTHER" id="PTHR12455:SF0">
    <property type="entry name" value="NUCLEOLAR COMPLEX PROTEIN 4 HOMOLOG"/>
    <property type="match status" value="1"/>
</dbReference>
<dbReference type="Pfam" id="PF03914">
    <property type="entry name" value="CBF"/>
    <property type="match status" value="1"/>
</dbReference>
<name>A0A131XSG2_IXORI</name>
<keyword evidence="2" id="KW-0812">Transmembrane</keyword>